<dbReference type="CDD" id="cd06583">
    <property type="entry name" value="PGRP"/>
    <property type="match status" value="1"/>
</dbReference>
<evidence type="ECO:0000313" key="7">
    <source>
        <dbReference type="Proteomes" id="UP000270673"/>
    </source>
</evidence>
<evidence type="ECO:0000256" key="4">
    <source>
        <dbReference type="ARBA" id="ARBA00023316"/>
    </source>
</evidence>
<dbReference type="Pfam" id="PF01510">
    <property type="entry name" value="Amidase_2"/>
    <property type="match status" value="1"/>
</dbReference>
<keyword evidence="3" id="KW-0378">Hydrolase</keyword>
<keyword evidence="7" id="KW-1185">Reference proteome</keyword>
<evidence type="ECO:0000256" key="1">
    <source>
        <dbReference type="ARBA" id="ARBA00001561"/>
    </source>
</evidence>
<dbReference type="KEGG" id="buy:D8S85_00480"/>
<dbReference type="InterPro" id="IPR002502">
    <property type="entry name" value="Amidase_domain"/>
</dbReference>
<sequence length="203" mass="22985">MDILNHRLVDCEAVHLTCSKNTRPLAPPDTIVLHYTAGSNGLASAHYLTRPDVTASAHYLTRPDVTASAHLVIDRKGDIIQLVPFNVEAWHAGKSFHLGRINLNRYSIGIELDNLGKLRREGERFIAECGKDVQPSDVFVDEANGQPTYWHRYTDEQLKTVVLVCLLLMDRYPIRYLLRHSDITPRKIDPGPAFPPELLELNR</sequence>
<gene>
    <name evidence="6" type="ORF">D8S85_00480</name>
</gene>
<protein>
    <recommendedName>
        <fullName evidence="2">N-acetylmuramoyl-L-alanine amidase</fullName>
        <ecNumber evidence="2">3.5.1.28</ecNumber>
    </recommendedName>
</protein>
<dbReference type="EMBL" id="CP032819">
    <property type="protein sequence ID" value="AZS28172.1"/>
    <property type="molecule type" value="Genomic_DNA"/>
</dbReference>
<dbReference type="Proteomes" id="UP000270673">
    <property type="component" value="Chromosome"/>
</dbReference>
<dbReference type="SMART" id="SM00644">
    <property type="entry name" value="Ami_2"/>
    <property type="match status" value="1"/>
</dbReference>
<dbReference type="SUPFAM" id="SSF55846">
    <property type="entry name" value="N-acetylmuramoyl-L-alanine amidase-like"/>
    <property type="match status" value="1"/>
</dbReference>
<keyword evidence="4" id="KW-0961">Cell wall biogenesis/degradation</keyword>
<feature type="domain" description="N-acetylmuramoyl-L-alanine amidase" evidence="5">
    <location>
        <begin position="17"/>
        <end position="191"/>
    </location>
</feature>
<reference evidence="6 7" key="1">
    <citation type="submission" date="2018-10" db="EMBL/GenBank/DDBJ databases">
        <title>Butyricimonas faecalis sp. nov., isolated from human faeces and emended description of the genus Butyricimonas.</title>
        <authorList>
            <person name="Le Roy T."/>
            <person name="Van der Smissen P."/>
            <person name="Paquot A."/>
            <person name="Delzenne N."/>
            <person name="Muccioli G."/>
            <person name="Collet J.-F."/>
            <person name="Cani P.D."/>
        </authorList>
    </citation>
    <scope>NUCLEOTIDE SEQUENCE [LARGE SCALE GENOMIC DNA]</scope>
    <source>
        <strain evidence="6 7">H184</strain>
    </source>
</reference>
<proteinExistence type="predicted"/>
<dbReference type="PANTHER" id="PTHR30417:SF1">
    <property type="entry name" value="N-ACETYLMURAMOYL-L-ALANINE AMIDASE AMID"/>
    <property type="match status" value="1"/>
</dbReference>
<evidence type="ECO:0000256" key="2">
    <source>
        <dbReference type="ARBA" id="ARBA00011901"/>
    </source>
</evidence>
<dbReference type="GO" id="GO:0009254">
    <property type="term" value="P:peptidoglycan turnover"/>
    <property type="evidence" value="ECO:0007669"/>
    <property type="project" value="TreeGrafter"/>
</dbReference>
<dbReference type="InterPro" id="IPR051206">
    <property type="entry name" value="NAMLAA_amidase_2"/>
</dbReference>
<dbReference type="RefSeq" id="WP_127074687.1">
    <property type="nucleotide sequence ID" value="NZ_CP032819.1"/>
</dbReference>
<dbReference type="GO" id="GO:0008745">
    <property type="term" value="F:N-acetylmuramoyl-L-alanine amidase activity"/>
    <property type="evidence" value="ECO:0007669"/>
    <property type="project" value="UniProtKB-EC"/>
</dbReference>
<evidence type="ECO:0000256" key="3">
    <source>
        <dbReference type="ARBA" id="ARBA00022801"/>
    </source>
</evidence>
<evidence type="ECO:0000259" key="5">
    <source>
        <dbReference type="SMART" id="SM00644"/>
    </source>
</evidence>
<name>A0A3S9VNN6_9BACT</name>
<dbReference type="InterPro" id="IPR036505">
    <property type="entry name" value="Amidase/PGRP_sf"/>
</dbReference>
<evidence type="ECO:0000313" key="6">
    <source>
        <dbReference type="EMBL" id="AZS28172.1"/>
    </source>
</evidence>
<comment type="catalytic activity">
    <reaction evidence="1">
        <text>Hydrolyzes the link between N-acetylmuramoyl residues and L-amino acid residues in certain cell-wall glycopeptides.</text>
        <dbReference type="EC" id="3.5.1.28"/>
    </reaction>
</comment>
<dbReference type="GO" id="GO:0071555">
    <property type="term" value="P:cell wall organization"/>
    <property type="evidence" value="ECO:0007669"/>
    <property type="project" value="UniProtKB-KW"/>
</dbReference>
<dbReference type="AlphaFoldDB" id="A0A3S9VNN6"/>
<dbReference type="EC" id="3.5.1.28" evidence="2"/>
<dbReference type="OrthoDB" id="9794842at2"/>
<accession>A0A3S9VNN6</accession>
<organism evidence="6 7">
    <name type="scientific">Butyricimonas faecalis</name>
    <dbReference type="NCBI Taxonomy" id="2093856"/>
    <lineage>
        <taxon>Bacteria</taxon>
        <taxon>Pseudomonadati</taxon>
        <taxon>Bacteroidota</taxon>
        <taxon>Bacteroidia</taxon>
        <taxon>Bacteroidales</taxon>
        <taxon>Odoribacteraceae</taxon>
        <taxon>Butyricimonas</taxon>
    </lineage>
</organism>
<dbReference type="GO" id="GO:0009253">
    <property type="term" value="P:peptidoglycan catabolic process"/>
    <property type="evidence" value="ECO:0007669"/>
    <property type="project" value="InterPro"/>
</dbReference>
<dbReference type="Gene3D" id="3.40.80.10">
    <property type="entry name" value="Peptidoglycan recognition protein-like"/>
    <property type="match status" value="1"/>
</dbReference>
<dbReference type="PANTHER" id="PTHR30417">
    <property type="entry name" value="N-ACETYLMURAMOYL-L-ALANINE AMIDASE AMID"/>
    <property type="match status" value="1"/>
</dbReference>